<name>A0ACB7ZXX4_9AGAM</name>
<reference evidence="1" key="1">
    <citation type="journal article" date="2021" name="New Phytol.">
        <title>Evolutionary innovations through gain and loss of genes in the ectomycorrhizal Boletales.</title>
        <authorList>
            <person name="Wu G."/>
            <person name="Miyauchi S."/>
            <person name="Morin E."/>
            <person name="Kuo A."/>
            <person name="Drula E."/>
            <person name="Varga T."/>
            <person name="Kohler A."/>
            <person name="Feng B."/>
            <person name="Cao Y."/>
            <person name="Lipzen A."/>
            <person name="Daum C."/>
            <person name="Hundley H."/>
            <person name="Pangilinan J."/>
            <person name="Johnson J."/>
            <person name="Barry K."/>
            <person name="LaButti K."/>
            <person name="Ng V."/>
            <person name="Ahrendt S."/>
            <person name="Min B."/>
            <person name="Choi I.G."/>
            <person name="Park H."/>
            <person name="Plett J.M."/>
            <person name="Magnuson J."/>
            <person name="Spatafora J.W."/>
            <person name="Nagy L.G."/>
            <person name="Henrissat B."/>
            <person name="Grigoriev I.V."/>
            <person name="Yang Z.L."/>
            <person name="Xu J."/>
            <person name="Martin F.M."/>
        </authorList>
    </citation>
    <scope>NUCLEOTIDE SEQUENCE</scope>
    <source>
        <strain evidence="1">ATCC 28755</strain>
    </source>
</reference>
<evidence type="ECO:0000313" key="2">
    <source>
        <dbReference type="Proteomes" id="UP000790377"/>
    </source>
</evidence>
<gene>
    <name evidence="1" type="ORF">BJ138DRAFT_1117883</name>
</gene>
<sequence>MADSAVIQVLQTDQIRNYVNAAASALVAYDQVLSFSREVDLIWVRIFNCVV</sequence>
<protein>
    <submittedName>
        <fullName evidence="1">Uncharacterized protein</fullName>
    </submittedName>
</protein>
<proteinExistence type="predicted"/>
<evidence type="ECO:0000313" key="1">
    <source>
        <dbReference type="EMBL" id="KAH7906100.1"/>
    </source>
</evidence>
<keyword evidence="2" id="KW-1185">Reference proteome</keyword>
<accession>A0ACB7ZXX4</accession>
<dbReference type="EMBL" id="MU268070">
    <property type="protein sequence ID" value="KAH7906100.1"/>
    <property type="molecule type" value="Genomic_DNA"/>
</dbReference>
<dbReference type="Proteomes" id="UP000790377">
    <property type="component" value="Unassembled WGS sequence"/>
</dbReference>
<organism evidence="1 2">
    <name type="scientific">Hygrophoropsis aurantiaca</name>
    <dbReference type="NCBI Taxonomy" id="72124"/>
    <lineage>
        <taxon>Eukaryota</taxon>
        <taxon>Fungi</taxon>
        <taxon>Dikarya</taxon>
        <taxon>Basidiomycota</taxon>
        <taxon>Agaricomycotina</taxon>
        <taxon>Agaricomycetes</taxon>
        <taxon>Agaricomycetidae</taxon>
        <taxon>Boletales</taxon>
        <taxon>Coniophorineae</taxon>
        <taxon>Hygrophoropsidaceae</taxon>
        <taxon>Hygrophoropsis</taxon>
    </lineage>
</organism>
<comment type="caution">
    <text evidence="1">The sequence shown here is derived from an EMBL/GenBank/DDBJ whole genome shotgun (WGS) entry which is preliminary data.</text>
</comment>